<dbReference type="SMART" id="SM00710">
    <property type="entry name" value="PbH1"/>
    <property type="match status" value="8"/>
</dbReference>
<evidence type="ECO:0000313" key="7">
    <source>
        <dbReference type="EMBL" id="EYF06979.1"/>
    </source>
</evidence>
<keyword evidence="8" id="KW-1185">Reference proteome</keyword>
<evidence type="ECO:0000256" key="5">
    <source>
        <dbReference type="SAM" id="SignalP"/>
    </source>
</evidence>
<feature type="domain" description="Right handed beta helix" evidence="6">
    <location>
        <begin position="121"/>
        <end position="253"/>
    </location>
</feature>
<evidence type="ECO:0000259" key="6">
    <source>
        <dbReference type="Pfam" id="PF13229"/>
    </source>
</evidence>
<dbReference type="eggNOG" id="COG4733">
    <property type="taxonomic scope" value="Bacteria"/>
</dbReference>
<dbReference type="PANTHER" id="PTHR38934">
    <property type="entry name" value="HYPHALLY REGULATED CELL WALL PROTEIN 1"/>
    <property type="match status" value="1"/>
</dbReference>
<name>A0A017TCK5_9BACT</name>
<keyword evidence="7" id="KW-0176">Collagen</keyword>
<dbReference type="AlphaFoldDB" id="A0A017TCK5"/>
<dbReference type="Pfam" id="PF13229">
    <property type="entry name" value="Beta_helix"/>
    <property type="match status" value="2"/>
</dbReference>
<dbReference type="InterPro" id="IPR012334">
    <property type="entry name" value="Pectin_lyas_fold"/>
</dbReference>
<evidence type="ECO:0000313" key="8">
    <source>
        <dbReference type="Proteomes" id="UP000019678"/>
    </source>
</evidence>
<feature type="domain" description="Right handed beta helix" evidence="6">
    <location>
        <begin position="412"/>
        <end position="559"/>
    </location>
</feature>
<dbReference type="InterPro" id="IPR011936">
    <property type="entry name" value="Myxo_disulph_rpt"/>
</dbReference>
<evidence type="ECO:0000256" key="2">
    <source>
        <dbReference type="ARBA" id="ARBA00022737"/>
    </source>
</evidence>
<dbReference type="Proteomes" id="UP000019678">
    <property type="component" value="Unassembled WGS sequence"/>
</dbReference>
<dbReference type="InterPro" id="IPR039448">
    <property type="entry name" value="Beta_helix"/>
</dbReference>
<dbReference type="Pfam" id="PF13948">
    <property type="entry name" value="DUF4215"/>
    <property type="match status" value="3"/>
</dbReference>
<evidence type="ECO:0000256" key="1">
    <source>
        <dbReference type="ARBA" id="ARBA00022729"/>
    </source>
</evidence>
<reference evidence="7 8" key="1">
    <citation type="submission" date="2013-05" db="EMBL/GenBank/DDBJ databases">
        <title>Genome assembly of Chondromyces apiculatus DSM 436.</title>
        <authorList>
            <person name="Sharma G."/>
            <person name="Khatri I."/>
            <person name="Kaur C."/>
            <person name="Mayilraj S."/>
            <person name="Subramanian S."/>
        </authorList>
    </citation>
    <scope>NUCLEOTIDE SEQUENCE [LARGE SCALE GENOMIC DNA]</scope>
    <source>
        <strain evidence="7 8">DSM 436</strain>
    </source>
</reference>
<keyword evidence="2" id="KW-0677">Repeat</keyword>
<organism evidence="7 8">
    <name type="scientific">Chondromyces apiculatus DSM 436</name>
    <dbReference type="NCBI Taxonomy" id="1192034"/>
    <lineage>
        <taxon>Bacteria</taxon>
        <taxon>Pseudomonadati</taxon>
        <taxon>Myxococcota</taxon>
        <taxon>Polyangia</taxon>
        <taxon>Polyangiales</taxon>
        <taxon>Polyangiaceae</taxon>
        <taxon>Chondromyces</taxon>
    </lineage>
</organism>
<dbReference type="InterPro" id="IPR006626">
    <property type="entry name" value="PbH1"/>
</dbReference>
<dbReference type="eggNOG" id="COG4935">
    <property type="taxonomic scope" value="Bacteria"/>
</dbReference>
<dbReference type="eggNOG" id="COG5184">
    <property type="taxonomic scope" value="Bacteria"/>
</dbReference>
<dbReference type="EMBL" id="ASRX01000013">
    <property type="protein sequence ID" value="EYF06979.1"/>
    <property type="molecule type" value="Genomic_DNA"/>
</dbReference>
<sequence>MLKRHSPLAFPLLALLWTFALLIGLTQTAAAQTTVTGGNVINQTWTPAGSPYIVQGDVIVPAGATLTIQAGTQVRFASSDGQASGTDASRVEMTIRGTLNVNGTVASPVVFQANSGSGTSVWYGLRADQASSVLNTSNLEVRNAIYGIHVSGGEQTLVGITAHTNSYGIYFTGNGSGTVLSSIIRDNSSTGIYAGIAAGTTGIVNVTNCTVYGNSSYGVDVNGANAANLTVNVKNAIITGNARGVYRSTNGGTVNVAVTYSDVWGNSTLDYSGVSAGTGSFSANPLYVSSTNLRITSNSPARFAAELGGDIGALPYAGDSTGILAGTLWSDLTLGTAGSPHLVTGDLVVAPGVTLTLQPGTTLRFGASDAMVTGQDLSRSELIVRGTLHAAGTTAQPVNIDSSGSGTSVWWGIQLAPTSTNSSFSNAIVSEAIYGIWLNGGTQTFNGLTAHTNTYGIYFTGNASGSVLNSIIRDNSSTGIYAGIAASATGIVNVTNCTVYGNSSYGVDVNGANAANLTVNVKNAIITGNARGVYRSTNGGTVNVAVTYSDVWGNSTLDYSGVSAGTGCISVNPLYAGAPGNLRLQGTSQCIDAGTSVGAPNSDIEGNPRPMDGDQINGPAHDMGAYELPSPTICGDGILGPGEVCDNGPLNGQYNQCRTDCSGLGPRCGDGVTNGPEQCDDGNANNTDACLNTCVQATCGDGVVRAGVEMCDDGNQVNTDACLNTCAQASCGDGFIRAGIETCDDGNQNNGDACLNTCMIATCGDGFVRAGVEACDDGNQSNNDACLNTCAQAACGDGFVRAGVETCDDGNQVNTDACLNTCMPATCGDGVVRTGVEACDDGNQANNDACLNTCVAASCGDGVVQTGVEACDDGNQVDTDACRNNCSSPSCGDGVVQTGETCDDGNQVNTDACLNTCMQASCGDGFVRAGVEACDDGNQSNTDGCVDGCEVAACGDGYVQDGVEDCDDSNTTAGDGCDADCLSEGQGGAGGGGGAGGEGGVGGAGGTGGSGGSGGAGGAGGTGGAGGSGGAGGEGGSGGEAGATGEGGTQGAGGSTPPSSGDSGCGCRTAGSEQGTQGGLLLVLGGLLTAAARRRRSRRAA</sequence>
<dbReference type="Gene3D" id="2.160.20.10">
    <property type="entry name" value="Single-stranded right-handed beta-helix, Pectin lyase-like"/>
    <property type="match status" value="2"/>
</dbReference>
<gene>
    <name evidence="7" type="ORF">CAP_1238</name>
</gene>
<proteinExistence type="predicted"/>
<protein>
    <submittedName>
        <fullName evidence="7">Collagen triple helix repeat protein</fullName>
    </submittedName>
</protein>
<comment type="caution">
    <text evidence="7">The sequence shown here is derived from an EMBL/GenBank/DDBJ whole genome shotgun (WGS) entry which is preliminary data.</text>
</comment>
<keyword evidence="1 5" id="KW-0732">Signal</keyword>
<dbReference type="InterPro" id="IPR059226">
    <property type="entry name" value="Choice_anch_Q_dom"/>
</dbReference>
<feature type="region of interest" description="Disordered" evidence="4">
    <location>
        <begin position="1010"/>
        <end position="1075"/>
    </location>
</feature>
<dbReference type="InterPro" id="IPR011050">
    <property type="entry name" value="Pectin_lyase_fold/virulence"/>
</dbReference>
<evidence type="ECO:0000256" key="3">
    <source>
        <dbReference type="ARBA" id="ARBA00023157"/>
    </source>
</evidence>
<feature type="signal peptide" evidence="5">
    <location>
        <begin position="1"/>
        <end position="31"/>
    </location>
</feature>
<dbReference type="NCBIfam" id="TIGR02232">
    <property type="entry name" value="myxo_disulf_rpt"/>
    <property type="match status" value="10"/>
</dbReference>
<accession>A0A017TCK5</accession>
<feature type="chain" id="PRO_5001497118" evidence="5">
    <location>
        <begin position="32"/>
        <end position="1101"/>
    </location>
</feature>
<dbReference type="PANTHER" id="PTHR38934:SF6">
    <property type="entry name" value="CHROMOSOME UNDETERMINED SCAFFOLD_176, WHOLE GENOME SHOTGUN SEQUENCE"/>
    <property type="match status" value="1"/>
</dbReference>
<feature type="compositionally biased region" description="Gly residues" evidence="4">
    <location>
        <begin position="1010"/>
        <end position="1054"/>
    </location>
</feature>
<dbReference type="STRING" id="1192034.CAP_1238"/>
<dbReference type="NCBIfam" id="NF041518">
    <property type="entry name" value="choice_anch_Q"/>
    <property type="match status" value="1"/>
</dbReference>
<dbReference type="RefSeq" id="WP_052374607.1">
    <property type="nucleotide sequence ID" value="NZ_ASRX01000013.1"/>
</dbReference>
<evidence type="ECO:0000256" key="4">
    <source>
        <dbReference type="SAM" id="MobiDB-lite"/>
    </source>
</evidence>
<keyword evidence="3" id="KW-1015">Disulfide bond</keyword>
<dbReference type="SUPFAM" id="SSF51126">
    <property type="entry name" value="Pectin lyase-like"/>
    <property type="match status" value="2"/>
</dbReference>